<keyword evidence="3" id="KW-1185">Reference proteome</keyword>
<feature type="compositionally biased region" description="Polar residues" evidence="1">
    <location>
        <begin position="71"/>
        <end position="82"/>
    </location>
</feature>
<name>A0AAV4CUC2_9GAST</name>
<proteinExistence type="predicted"/>
<organism evidence="2 3">
    <name type="scientific">Plakobranchus ocellatus</name>
    <dbReference type="NCBI Taxonomy" id="259542"/>
    <lineage>
        <taxon>Eukaryota</taxon>
        <taxon>Metazoa</taxon>
        <taxon>Spiralia</taxon>
        <taxon>Lophotrochozoa</taxon>
        <taxon>Mollusca</taxon>
        <taxon>Gastropoda</taxon>
        <taxon>Heterobranchia</taxon>
        <taxon>Euthyneura</taxon>
        <taxon>Panpulmonata</taxon>
        <taxon>Sacoglossa</taxon>
        <taxon>Placobranchoidea</taxon>
        <taxon>Plakobranchidae</taxon>
        <taxon>Plakobranchus</taxon>
    </lineage>
</organism>
<evidence type="ECO:0000313" key="2">
    <source>
        <dbReference type="EMBL" id="GFO35509.1"/>
    </source>
</evidence>
<feature type="region of interest" description="Disordered" evidence="1">
    <location>
        <begin position="1"/>
        <end position="23"/>
    </location>
</feature>
<protein>
    <submittedName>
        <fullName evidence="2">Uncharacterized protein</fullName>
    </submittedName>
</protein>
<evidence type="ECO:0000313" key="3">
    <source>
        <dbReference type="Proteomes" id="UP000735302"/>
    </source>
</evidence>
<comment type="caution">
    <text evidence="2">The sequence shown here is derived from an EMBL/GenBank/DDBJ whole genome shotgun (WGS) entry which is preliminary data.</text>
</comment>
<evidence type="ECO:0000256" key="1">
    <source>
        <dbReference type="SAM" id="MobiDB-lite"/>
    </source>
</evidence>
<reference evidence="2 3" key="1">
    <citation type="journal article" date="2021" name="Elife">
        <title>Chloroplast acquisition without the gene transfer in kleptoplastic sea slugs, Plakobranchus ocellatus.</title>
        <authorList>
            <person name="Maeda T."/>
            <person name="Takahashi S."/>
            <person name="Yoshida T."/>
            <person name="Shimamura S."/>
            <person name="Takaki Y."/>
            <person name="Nagai Y."/>
            <person name="Toyoda A."/>
            <person name="Suzuki Y."/>
            <person name="Arimoto A."/>
            <person name="Ishii H."/>
            <person name="Satoh N."/>
            <person name="Nishiyama T."/>
            <person name="Hasebe M."/>
            <person name="Maruyama T."/>
            <person name="Minagawa J."/>
            <person name="Obokata J."/>
            <person name="Shigenobu S."/>
        </authorList>
    </citation>
    <scope>NUCLEOTIDE SEQUENCE [LARGE SCALE GENOMIC DNA]</scope>
</reference>
<feature type="compositionally biased region" description="Basic and acidic residues" evidence="1">
    <location>
        <begin position="56"/>
        <end position="70"/>
    </location>
</feature>
<feature type="region of interest" description="Disordered" evidence="1">
    <location>
        <begin position="56"/>
        <end position="82"/>
    </location>
</feature>
<gene>
    <name evidence="2" type="ORF">PoB_006201400</name>
</gene>
<dbReference type="Proteomes" id="UP000735302">
    <property type="component" value="Unassembled WGS sequence"/>
</dbReference>
<sequence length="82" mass="9252">MQLRRSQWPESKAIQCSSGVHSGQQTWPFRAAQALTVARKHDYLVKIDEDKMLDTSNTREMEARGEDKMLDTSNTARNGGQG</sequence>
<dbReference type="EMBL" id="BLXT01006999">
    <property type="protein sequence ID" value="GFO35509.1"/>
    <property type="molecule type" value="Genomic_DNA"/>
</dbReference>
<accession>A0AAV4CUC2</accession>
<dbReference type="AlphaFoldDB" id="A0AAV4CUC2"/>